<accession>A0ABR2USB1</accession>
<proteinExistence type="predicted"/>
<sequence length="177" mass="19098">MSLDADWYIHGACCEVELCENGMEEEGKKEGKEAGDAFKVFNHVSQTNDGQKPLCSYRTIQPESATSTSRALVSSSPQCKPSSEFAYSEAMSKYAAGLCIVTSVGDQATHLHSRRGAKSPASPPGPEHISLFPEATPSSACRDIDRLRCSGTMLPLRDATIPISKGTQAQQRNRDMA</sequence>
<dbReference type="EMBL" id="JARVKF010000397">
    <property type="protein sequence ID" value="KAK9417562.1"/>
    <property type="molecule type" value="Genomic_DNA"/>
</dbReference>
<protein>
    <submittedName>
        <fullName evidence="1">Uncharacterized protein</fullName>
    </submittedName>
</protein>
<dbReference type="Proteomes" id="UP001408356">
    <property type="component" value="Unassembled WGS sequence"/>
</dbReference>
<reference evidence="1 2" key="1">
    <citation type="journal article" date="2024" name="J. Plant Pathol.">
        <title>Sequence and assembly of the genome of Seiridium unicorne, isolate CBS 538.82, causal agent of cypress canker disease.</title>
        <authorList>
            <person name="Scali E."/>
            <person name="Rocca G.D."/>
            <person name="Danti R."/>
            <person name="Garbelotto M."/>
            <person name="Barberini S."/>
            <person name="Baroncelli R."/>
            <person name="Emiliani G."/>
        </authorList>
    </citation>
    <scope>NUCLEOTIDE SEQUENCE [LARGE SCALE GENOMIC DNA]</scope>
    <source>
        <strain evidence="1 2">BM-138-508</strain>
    </source>
</reference>
<name>A0ABR2USB1_9PEZI</name>
<gene>
    <name evidence="1" type="ORF">SUNI508_08713</name>
</gene>
<evidence type="ECO:0000313" key="1">
    <source>
        <dbReference type="EMBL" id="KAK9417562.1"/>
    </source>
</evidence>
<evidence type="ECO:0000313" key="2">
    <source>
        <dbReference type="Proteomes" id="UP001408356"/>
    </source>
</evidence>
<keyword evidence="2" id="KW-1185">Reference proteome</keyword>
<organism evidence="1 2">
    <name type="scientific">Seiridium unicorne</name>
    <dbReference type="NCBI Taxonomy" id="138068"/>
    <lineage>
        <taxon>Eukaryota</taxon>
        <taxon>Fungi</taxon>
        <taxon>Dikarya</taxon>
        <taxon>Ascomycota</taxon>
        <taxon>Pezizomycotina</taxon>
        <taxon>Sordariomycetes</taxon>
        <taxon>Xylariomycetidae</taxon>
        <taxon>Amphisphaeriales</taxon>
        <taxon>Sporocadaceae</taxon>
        <taxon>Seiridium</taxon>
    </lineage>
</organism>
<comment type="caution">
    <text evidence="1">The sequence shown here is derived from an EMBL/GenBank/DDBJ whole genome shotgun (WGS) entry which is preliminary data.</text>
</comment>